<keyword evidence="5" id="KW-0862">Zinc</keyword>
<dbReference type="Pfam" id="PF00609">
    <property type="entry name" value="DAGK_acc"/>
    <property type="match status" value="1"/>
</dbReference>
<keyword evidence="6 9" id="KW-0418">Kinase</keyword>
<keyword evidence="13" id="KW-1185">Reference proteome</keyword>
<dbReference type="CDD" id="cd00029">
    <property type="entry name" value="C1"/>
    <property type="match status" value="1"/>
</dbReference>
<evidence type="ECO:0000256" key="9">
    <source>
        <dbReference type="RuleBase" id="RU361128"/>
    </source>
</evidence>
<evidence type="ECO:0000313" key="12">
    <source>
        <dbReference type="EMBL" id="KAK9906555.1"/>
    </source>
</evidence>
<dbReference type="InterPro" id="IPR001206">
    <property type="entry name" value="Diacylglycerol_kinase_cat_dom"/>
</dbReference>
<keyword evidence="5" id="KW-0863">Zinc-finger</keyword>
<dbReference type="InterPro" id="IPR000756">
    <property type="entry name" value="Diacylglycerol_kin_accessory"/>
</dbReference>
<accession>A0ABR2YJE6</accession>
<sequence length="834" mass="90239">MRLSPWTPLAIAATTAAFGMLALVLLAIAVSSLAEYFLMWRKSMRNSIADTVKAATSAAAELRKREPLKYPPTPHSWYQLKGQEDEINAPVLCTSCFLRIDPEGERVQCCEVCGVVAHDGACARKAAQDCRPVTGATESMVHLWQPAGTVYYDSEDDTDDVAVQLCVYCHQPRRETSEQGVTQQPSLEQVPEGPNMRRRRNSSIQALLDVFRGAATREKPDPMAFGPHPQKAAHVDVARLDACHCGPHGRLVLPPTAVTLLPDEDSWSSRAKQFLRRDSFLRRARAKKAASPAMGGQADKDGPSEQPALLSEGRLDSVAESVASPRRPRLPPLLWGPSSDQPSGQPPPPASPGRGRGPADAEGGRGMSPRSDARSFMASVSGFVSSTEGAGGAKMRRPGWWRGPAVTSWTQYRLERSRLPLGCSPILVFLNTRSGPQVGAQLRRRFLRFLNPLQVVELPKEEPEAPLRLFAEVPGLRVLVLGGDGTVGWILSCLDSLAAQFAAEPTPRHWAPPPVAILPLGTGNDLARCLNWGGGLGALREKGLPAVLHDIEHATVALLDRWEVAITHVPSDNKPGLAANQLQRMSHLVARDRPDTEQVQRRVMNNYLGIGVDAKVSLEFHRLRDQFPHWFRSQMGNKVWYTTVGAKDILGHAIGASSGSLPSKLKVEVDGQPLELPEDIEGVLLLNIASYMGGVNLWASGAAAATAAPLDAPQSFCDGVLEVCGVYGSWHLGQLQVGLSRAVRLAQCRSCRITALEALPVQIDGEPWHQPPATLDISLKAQAFMLRRIESGPVAAVARAVSDVLESCETKGIISGAQRHTLTAEIAAKLHPVL</sequence>
<feature type="region of interest" description="Disordered" evidence="10">
    <location>
        <begin position="286"/>
        <end position="372"/>
    </location>
</feature>
<dbReference type="Proteomes" id="UP001491310">
    <property type="component" value="Unassembled WGS sequence"/>
</dbReference>
<dbReference type="SMART" id="SM00046">
    <property type="entry name" value="DAGKc"/>
    <property type="match status" value="1"/>
</dbReference>
<dbReference type="EC" id="2.7.1.107" evidence="9"/>
<evidence type="ECO:0000256" key="2">
    <source>
        <dbReference type="ARBA" id="ARBA00009280"/>
    </source>
</evidence>
<dbReference type="Gene3D" id="2.60.200.40">
    <property type="match status" value="1"/>
</dbReference>
<dbReference type="Gene3D" id="3.40.50.10330">
    <property type="entry name" value="Probable inorganic polyphosphate/atp-NAD kinase, domain 1"/>
    <property type="match status" value="1"/>
</dbReference>
<evidence type="ECO:0000259" key="11">
    <source>
        <dbReference type="PROSITE" id="PS50146"/>
    </source>
</evidence>
<evidence type="ECO:0000313" key="13">
    <source>
        <dbReference type="Proteomes" id="UP001491310"/>
    </source>
</evidence>
<protein>
    <recommendedName>
        <fullName evidence="9">Diacylglycerol kinase</fullName>
        <shortName evidence="9">DAG kinase</shortName>
        <ecNumber evidence="9">2.7.1.107</ecNumber>
    </recommendedName>
</protein>
<keyword evidence="5" id="KW-0479">Metal-binding</keyword>
<evidence type="ECO:0000256" key="8">
    <source>
        <dbReference type="ARBA" id="ARBA00023136"/>
    </source>
</evidence>
<comment type="caution">
    <text evidence="12">The sequence shown here is derived from an EMBL/GenBank/DDBJ whole genome shotgun (WGS) entry which is preliminary data.</text>
</comment>
<evidence type="ECO:0000256" key="10">
    <source>
        <dbReference type="SAM" id="MobiDB-lite"/>
    </source>
</evidence>
<dbReference type="EMBL" id="JALJOT010000010">
    <property type="protein sequence ID" value="KAK9906555.1"/>
    <property type="molecule type" value="Genomic_DNA"/>
</dbReference>
<organism evidence="12 13">
    <name type="scientific">Coccomyxa subellipsoidea</name>
    <dbReference type="NCBI Taxonomy" id="248742"/>
    <lineage>
        <taxon>Eukaryota</taxon>
        <taxon>Viridiplantae</taxon>
        <taxon>Chlorophyta</taxon>
        <taxon>core chlorophytes</taxon>
        <taxon>Trebouxiophyceae</taxon>
        <taxon>Trebouxiophyceae incertae sedis</taxon>
        <taxon>Coccomyxaceae</taxon>
        <taxon>Coccomyxa</taxon>
    </lineage>
</organism>
<comment type="subcellular location">
    <subcellularLocation>
        <location evidence="1">Membrane</location>
    </subcellularLocation>
</comment>
<dbReference type="InterPro" id="IPR037607">
    <property type="entry name" value="DGK"/>
</dbReference>
<dbReference type="InterPro" id="IPR017438">
    <property type="entry name" value="ATP-NAD_kinase_N"/>
</dbReference>
<dbReference type="PANTHER" id="PTHR11255:SF54">
    <property type="entry name" value="DIACYLGLYCEROL KINASE THETA"/>
    <property type="match status" value="1"/>
</dbReference>
<gene>
    <name evidence="12" type="ORF">WJX75_004105</name>
</gene>
<evidence type="ECO:0000256" key="3">
    <source>
        <dbReference type="ARBA" id="ARBA00022679"/>
    </source>
</evidence>
<dbReference type="InterPro" id="IPR016064">
    <property type="entry name" value="NAD/diacylglycerol_kinase_sf"/>
</dbReference>
<proteinExistence type="inferred from homology"/>
<dbReference type="PANTHER" id="PTHR11255">
    <property type="entry name" value="DIACYLGLYCEROL KINASE"/>
    <property type="match status" value="1"/>
</dbReference>
<keyword evidence="3 9" id="KW-0808">Transferase</keyword>
<dbReference type="Pfam" id="PF00781">
    <property type="entry name" value="DAGK_cat"/>
    <property type="match status" value="1"/>
</dbReference>
<comment type="similarity">
    <text evidence="2 9">Belongs to the eukaryotic diacylglycerol kinase family.</text>
</comment>
<reference evidence="12 13" key="1">
    <citation type="journal article" date="2024" name="Nat. Commun.">
        <title>Phylogenomics reveals the evolutionary origins of lichenization in chlorophyte algae.</title>
        <authorList>
            <person name="Puginier C."/>
            <person name="Libourel C."/>
            <person name="Otte J."/>
            <person name="Skaloud P."/>
            <person name="Haon M."/>
            <person name="Grisel S."/>
            <person name="Petersen M."/>
            <person name="Berrin J.G."/>
            <person name="Delaux P.M."/>
            <person name="Dal Grande F."/>
            <person name="Keller J."/>
        </authorList>
    </citation>
    <scope>NUCLEOTIDE SEQUENCE [LARGE SCALE GENOMIC DNA]</scope>
    <source>
        <strain evidence="12 13">SAG 216-7</strain>
    </source>
</reference>
<comment type="catalytic activity">
    <reaction evidence="9">
        <text>a 1,2-diacyl-sn-glycerol + ATP = a 1,2-diacyl-sn-glycero-3-phosphate + ADP + H(+)</text>
        <dbReference type="Rhea" id="RHEA:10272"/>
        <dbReference type="ChEBI" id="CHEBI:15378"/>
        <dbReference type="ChEBI" id="CHEBI:17815"/>
        <dbReference type="ChEBI" id="CHEBI:30616"/>
        <dbReference type="ChEBI" id="CHEBI:58608"/>
        <dbReference type="ChEBI" id="CHEBI:456216"/>
        <dbReference type="EC" id="2.7.1.107"/>
    </reaction>
</comment>
<keyword evidence="7 9" id="KW-0067">ATP-binding</keyword>
<feature type="compositionally biased region" description="Low complexity" evidence="10">
    <location>
        <begin position="332"/>
        <end position="343"/>
    </location>
</feature>
<evidence type="ECO:0000256" key="1">
    <source>
        <dbReference type="ARBA" id="ARBA00004370"/>
    </source>
</evidence>
<evidence type="ECO:0000256" key="5">
    <source>
        <dbReference type="ARBA" id="ARBA00022771"/>
    </source>
</evidence>
<dbReference type="SUPFAM" id="SSF111331">
    <property type="entry name" value="NAD kinase/diacylglycerol kinase-like"/>
    <property type="match status" value="1"/>
</dbReference>
<evidence type="ECO:0000256" key="7">
    <source>
        <dbReference type="ARBA" id="ARBA00022840"/>
    </source>
</evidence>
<feature type="compositionally biased region" description="Polar residues" evidence="10">
    <location>
        <begin position="178"/>
        <end position="187"/>
    </location>
</feature>
<feature type="domain" description="DAGKc" evidence="11">
    <location>
        <begin position="421"/>
        <end position="568"/>
    </location>
</feature>
<name>A0ABR2YJE6_9CHLO</name>
<dbReference type="SMART" id="SM00045">
    <property type="entry name" value="DAGKa"/>
    <property type="match status" value="1"/>
</dbReference>
<evidence type="ECO:0000256" key="6">
    <source>
        <dbReference type="ARBA" id="ARBA00022777"/>
    </source>
</evidence>
<feature type="region of interest" description="Disordered" evidence="10">
    <location>
        <begin position="177"/>
        <end position="198"/>
    </location>
</feature>
<keyword evidence="4 9" id="KW-0547">Nucleotide-binding</keyword>
<evidence type="ECO:0000256" key="4">
    <source>
        <dbReference type="ARBA" id="ARBA00022741"/>
    </source>
</evidence>
<keyword evidence="8" id="KW-0472">Membrane</keyword>
<dbReference type="PROSITE" id="PS50146">
    <property type="entry name" value="DAGK"/>
    <property type="match status" value="1"/>
</dbReference>